<dbReference type="Gene3D" id="3.20.20.140">
    <property type="entry name" value="Metal-dependent hydrolases"/>
    <property type="match status" value="2"/>
</dbReference>
<gene>
    <name evidence="2" type="ORF">FYJ91_05440</name>
</gene>
<dbReference type="EMBL" id="VTOU01000001">
    <property type="protein sequence ID" value="TZG29564.1"/>
    <property type="molecule type" value="Genomic_DNA"/>
</dbReference>
<dbReference type="SUPFAM" id="SSF51556">
    <property type="entry name" value="Metallo-dependent hydrolases"/>
    <property type="match status" value="1"/>
</dbReference>
<name>A0A5D9CD17_9SPHN</name>
<dbReference type="InterPro" id="IPR013108">
    <property type="entry name" value="Amidohydro_3"/>
</dbReference>
<dbReference type="RefSeq" id="WP_149521220.1">
    <property type="nucleotide sequence ID" value="NZ_VTOU01000001.1"/>
</dbReference>
<protein>
    <submittedName>
        <fullName evidence="2">Amidohydrolase family protein</fullName>
    </submittedName>
</protein>
<comment type="caution">
    <text evidence="2">The sequence shown here is derived from an EMBL/GenBank/DDBJ whole genome shotgun (WGS) entry which is preliminary data.</text>
</comment>
<dbReference type="GO" id="GO:0005829">
    <property type="term" value="C:cytosol"/>
    <property type="evidence" value="ECO:0007669"/>
    <property type="project" value="TreeGrafter"/>
</dbReference>
<evidence type="ECO:0000313" key="3">
    <source>
        <dbReference type="Proteomes" id="UP000322077"/>
    </source>
</evidence>
<dbReference type="SUPFAM" id="SSF51338">
    <property type="entry name" value="Composite domain of metallo-dependent hydrolases"/>
    <property type="match status" value="1"/>
</dbReference>
<dbReference type="InterPro" id="IPR011059">
    <property type="entry name" value="Metal-dep_hydrolase_composite"/>
</dbReference>
<dbReference type="GO" id="GO:0016812">
    <property type="term" value="F:hydrolase activity, acting on carbon-nitrogen (but not peptide) bonds, in cyclic amides"/>
    <property type="evidence" value="ECO:0007669"/>
    <property type="project" value="TreeGrafter"/>
</dbReference>
<keyword evidence="2" id="KW-0378">Hydrolase</keyword>
<evidence type="ECO:0000259" key="1">
    <source>
        <dbReference type="Pfam" id="PF07969"/>
    </source>
</evidence>
<dbReference type="PANTHER" id="PTHR11647:SF1">
    <property type="entry name" value="COLLAPSIN RESPONSE MEDIATOR PROTEIN"/>
    <property type="match status" value="1"/>
</dbReference>
<evidence type="ECO:0000313" key="2">
    <source>
        <dbReference type="EMBL" id="TZG29564.1"/>
    </source>
</evidence>
<dbReference type="InterPro" id="IPR050378">
    <property type="entry name" value="Metallo-dep_Hydrolases_sf"/>
</dbReference>
<feature type="domain" description="Amidohydrolase 3" evidence="1">
    <location>
        <begin position="428"/>
        <end position="553"/>
    </location>
</feature>
<sequence>MRLGFLIKGGTVVDGTGAPAYRADVRVTDDVISEIGQNLERRGREQVIDATGCYVAPGFMETHNHFDAPMWWLPSMEPMPGYGVTTSINGNCGFGAAPVSDDPNVRLEAVKIFSFFEDIPEKPFMDRLPWDWTTWGEYRSSIERNLKLPLNFASYCGHIPLRLTVMGLEAWDRAATPDEIAKMAELLDEALAAGAIGLSTNYLDNDGKDRRIVTKLADDAEMNALFDVLERYPGRVFQVIVDWVMRVDAPATMDRFVRLLRGRNIRTQFTGAVPTLAYQDKIVAPAIEMHEARKAEGLDIWAGYHHVASTVLIGFMNSLVWAQINNYVWNEIIDERDEQKKLDMLADPTWRARARESWNSVRDVSRAKHADAFELFDSETNAGPTGILLSQFMKDRGYDHPSDALADWVIENGVHSNLRMEEAPKHKDALPYMFADDLAIGNLSDAGAHGKMFCGAGDNVLLLTRHVRDSQDLTIEQAVHLLTGRIADFFNLLPERGTLHVGKKADVTVFNLDEIERRPEYKRFDVPDGEGGVTYRYSREAAPMRLTLVNGEATFVRGEFTGKFPGEVVTAASTVPPLAQAAE</sequence>
<proteinExistence type="predicted"/>
<accession>A0A5D9CD17</accession>
<reference evidence="2 3" key="1">
    <citation type="submission" date="2019-08" db="EMBL/GenBank/DDBJ databases">
        <authorList>
            <person name="Wang G."/>
            <person name="Xu Z."/>
        </authorList>
    </citation>
    <scope>NUCLEOTIDE SEQUENCE [LARGE SCALE GENOMIC DNA]</scope>
    <source>
        <strain evidence="2 3">ZX</strain>
    </source>
</reference>
<dbReference type="Pfam" id="PF07969">
    <property type="entry name" value="Amidohydro_3"/>
    <property type="match status" value="2"/>
</dbReference>
<dbReference type="InterPro" id="IPR032466">
    <property type="entry name" value="Metal_Hydrolase"/>
</dbReference>
<dbReference type="AlphaFoldDB" id="A0A5D9CD17"/>
<organism evidence="2 3">
    <name type="scientific">Sphingomonas montanisoli</name>
    <dbReference type="NCBI Taxonomy" id="2606412"/>
    <lineage>
        <taxon>Bacteria</taxon>
        <taxon>Pseudomonadati</taxon>
        <taxon>Pseudomonadota</taxon>
        <taxon>Alphaproteobacteria</taxon>
        <taxon>Sphingomonadales</taxon>
        <taxon>Sphingomonadaceae</taxon>
        <taxon>Sphingomonas</taxon>
    </lineage>
</organism>
<feature type="domain" description="Amidohydrolase 3" evidence="1">
    <location>
        <begin position="46"/>
        <end position="263"/>
    </location>
</feature>
<dbReference type="PANTHER" id="PTHR11647">
    <property type="entry name" value="HYDRANTOINASE/DIHYDROPYRIMIDINASE FAMILY MEMBER"/>
    <property type="match status" value="1"/>
</dbReference>
<keyword evidence="3" id="KW-1185">Reference proteome</keyword>
<dbReference type="Gene3D" id="2.30.40.10">
    <property type="entry name" value="Urease, subunit C, domain 1"/>
    <property type="match status" value="2"/>
</dbReference>
<dbReference type="Proteomes" id="UP000322077">
    <property type="component" value="Unassembled WGS sequence"/>
</dbReference>